<evidence type="ECO:0000313" key="7">
    <source>
        <dbReference type="EMBL" id="GEO40782.1"/>
    </source>
</evidence>
<protein>
    <submittedName>
        <fullName evidence="7">Dioxygenase</fullName>
    </submittedName>
</protein>
<dbReference type="EMBL" id="BJYZ01000023">
    <property type="protein sequence ID" value="GEO40782.1"/>
    <property type="molecule type" value="Genomic_DNA"/>
</dbReference>
<proteinExistence type="inferred from homology"/>
<reference evidence="7 8" key="1">
    <citation type="submission" date="2019-07" db="EMBL/GenBank/DDBJ databases">
        <title>Whole genome shotgun sequence of Skermanella aerolata NBRC 106429.</title>
        <authorList>
            <person name="Hosoyama A."/>
            <person name="Uohara A."/>
            <person name="Ohji S."/>
            <person name="Ichikawa N."/>
        </authorList>
    </citation>
    <scope>NUCLEOTIDE SEQUENCE [LARGE SCALE GENOMIC DNA]</scope>
    <source>
        <strain evidence="7 8">NBRC 106429</strain>
    </source>
</reference>
<feature type="domain" description="Extradiol ring-cleavage dioxygenase class III enzyme subunit B" evidence="6">
    <location>
        <begin position="35"/>
        <end position="251"/>
    </location>
</feature>
<dbReference type="Proteomes" id="UP000321523">
    <property type="component" value="Unassembled WGS sequence"/>
</dbReference>
<dbReference type="OrthoDB" id="9790889at2"/>
<evidence type="ECO:0000256" key="4">
    <source>
        <dbReference type="ARBA" id="ARBA00022833"/>
    </source>
</evidence>
<dbReference type="GO" id="GO:0008270">
    <property type="term" value="F:zinc ion binding"/>
    <property type="evidence" value="ECO:0007669"/>
    <property type="project" value="InterPro"/>
</dbReference>
<name>A0A512DWE9_9PROT</name>
<evidence type="ECO:0000256" key="2">
    <source>
        <dbReference type="ARBA" id="ARBA00007581"/>
    </source>
</evidence>
<dbReference type="CDD" id="cd07363">
    <property type="entry name" value="45_DOPA_Dioxygenase"/>
    <property type="match status" value="1"/>
</dbReference>
<dbReference type="Gene3D" id="3.40.830.10">
    <property type="entry name" value="LigB-like"/>
    <property type="match status" value="1"/>
</dbReference>
<keyword evidence="7" id="KW-0223">Dioxygenase</keyword>
<comment type="cofactor">
    <cofactor evidence="1">
        <name>Zn(2+)</name>
        <dbReference type="ChEBI" id="CHEBI:29105"/>
    </cofactor>
</comment>
<dbReference type="SUPFAM" id="SSF53213">
    <property type="entry name" value="LigB-like"/>
    <property type="match status" value="1"/>
</dbReference>
<organism evidence="7 8">
    <name type="scientific">Skermanella aerolata</name>
    <dbReference type="NCBI Taxonomy" id="393310"/>
    <lineage>
        <taxon>Bacteria</taxon>
        <taxon>Pseudomonadati</taxon>
        <taxon>Pseudomonadota</taxon>
        <taxon>Alphaproteobacteria</taxon>
        <taxon>Rhodospirillales</taxon>
        <taxon>Azospirillaceae</taxon>
        <taxon>Skermanella</taxon>
    </lineage>
</organism>
<comment type="caution">
    <text evidence="7">The sequence shown here is derived from an EMBL/GenBank/DDBJ whole genome shotgun (WGS) entry which is preliminary data.</text>
</comment>
<dbReference type="PIRSF" id="PIRSF006157">
    <property type="entry name" value="Doxgns_DODA"/>
    <property type="match status" value="1"/>
</dbReference>
<dbReference type="Pfam" id="PF02900">
    <property type="entry name" value="LigB"/>
    <property type="match status" value="1"/>
</dbReference>
<evidence type="ECO:0000256" key="3">
    <source>
        <dbReference type="ARBA" id="ARBA00022723"/>
    </source>
</evidence>
<comment type="similarity">
    <text evidence="2">Belongs to the DODA-type extradiol aromatic ring-opening dioxygenase family.</text>
</comment>
<dbReference type="RefSeq" id="WP_044428742.1">
    <property type="nucleotide sequence ID" value="NZ_BJYZ01000023.1"/>
</dbReference>
<evidence type="ECO:0000256" key="1">
    <source>
        <dbReference type="ARBA" id="ARBA00001947"/>
    </source>
</evidence>
<dbReference type="AlphaFoldDB" id="A0A512DWE9"/>
<evidence type="ECO:0000313" key="8">
    <source>
        <dbReference type="Proteomes" id="UP000321523"/>
    </source>
</evidence>
<keyword evidence="5" id="KW-0560">Oxidoreductase</keyword>
<dbReference type="InterPro" id="IPR004183">
    <property type="entry name" value="Xdiol_dOase_suB"/>
</dbReference>
<dbReference type="GO" id="GO:0008198">
    <property type="term" value="F:ferrous iron binding"/>
    <property type="evidence" value="ECO:0007669"/>
    <property type="project" value="InterPro"/>
</dbReference>
<keyword evidence="4" id="KW-0862">Zinc</keyword>
<dbReference type="GO" id="GO:0016702">
    <property type="term" value="F:oxidoreductase activity, acting on single donors with incorporation of molecular oxygen, incorporation of two atoms of oxygen"/>
    <property type="evidence" value="ECO:0007669"/>
    <property type="project" value="UniProtKB-ARBA"/>
</dbReference>
<evidence type="ECO:0000259" key="6">
    <source>
        <dbReference type="Pfam" id="PF02900"/>
    </source>
</evidence>
<sequence>MSRFPSLFVSHGAPTLALEKDGAAEFLRGYGGRLGRPNAILVVSAHWETDVPSVGTTPAPGTIYDFRGFPAELYRMRYAAPGAPELAERAAELVEAEMGGAVRRDPRRGLDHGAWVPLSLMYPEADIPVTQLSILRDGGPAAHLALGEAIRPLRDEGVLVLASGSATHNLYEFRGFDYDSAPPGWVSEFGDWVAGAISGAKTAELLDYRRLAPSAERNHPTEEHLLPLFTALGAASPGTAGTRVHSSHTYGVLAMDVYAFD</sequence>
<dbReference type="InterPro" id="IPR014436">
    <property type="entry name" value="Extradiol_dOase_DODA"/>
</dbReference>
<accession>A0A512DWE9</accession>
<dbReference type="PANTHER" id="PTHR30096">
    <property type="entry name" value="4,5-DOPA DIOXYGENASE EXTRADIOL-LIKE PROTEIN"/>
    <property type="match status" value="1"/>
</dbReference>
<evidence type="ECO:0000256" key="5">
    <source>
        <dbReference type="ARBA" id="ARBA00023002"/>
    </source>
</evidence>
<dbReference type="PANTHER" id="PTHR30096:SF0">
    <property type="entry name" value="4,5-DOPA DIOXYGENASE EXTRADIOL-LIKE PROTEIN"/>
    <property type="match status" value="1"/>
</dbReference>
<keyword evidence="8" id="KW-1185">Reference proteome</keyword>
<keyword evidence="3" id="KW-0479">Metal-binding</keyword>
<gene>
    <name evidence="7" type="ORF">SAE02_49300</name>
</gene>